<reference evidence="2" key="1">
    <citation type="submission" date="2016-06" db="EMBL/GenBank/DDBJ databases">
        <title>Parallel loss of symbiosis genes in relatives of nitrogen-fixing non-legume Parasponia.</title>
        <authorList>
            <person name="Van Velzen R."/>
            <person name="Holmer R."/>
            <person name="Bu F."/>
            <person name="Rutten L."/>
            <person name="Van Zeijl A."/>
            <person name="Liu W."/>
            <person name="Santuari L."/>
            <person name="Cao Q."/>
            <person name="Sharma T."/>
            <person name="Shen D."/>
            <person name="Roswanjaya Y."/>
            <person name="Wardhani T."/>
            <person name="Kalhor M.S."/>
            <person name="Jansen J."/>
            <person name="Van den Hoogen J."/>
            <person name="Gungor B."/>
            <person name="Hartog M."/>
            <person name="Hontelez J."/>
            <person name="Verver J."/>
            <person name="Yang W.-C."/>
            <person name="Schijlen E."/>
            <person name="Repin R."/>
            <person name="Schilthuizen M."/>
            <person name="Schranz E."/>
            <person name="Heidstra R."/>
            <person name="Miyata K."/>
            <person name="Fedorova E."/>
            <person name="Kohlen W."/>
            <person name="Bisseling T."/>
            <person name="Smit S."/>
            <person name="Geurts R."/>
        </authorList>
    </citation>
    <scope>NUCLEOTIDE SEQUENCE [LARGE SCALE GENOMIC DNA]</scope>
    <source>
        <strain evidence="2">cv. WU1-14</strain>
    </source>
</reference>
<protein>
    <submittedName>
        <fullName evidence="1">Uncharacterized protein</fullName>
    </submittedName>
</protein>
<name>A0A2P5AJU7_PARAD</name>
<sequence>RRGAQDSGSFSRTSSTMAPPFFCPTSWRCKDSAAALPSSRFWQFVQRRDTSTCSSAFWPVLT</sequence>
<evidence type="ECO:0000313" key="1">
    <source>
        <dbReference type="EMBL" id="PON36823.1"/>
    </source>
</evidence>
<evidence type="ECO:0000313" key="2">
    <source>
        <dbReference type="Proteomes" id="UP000237105"/>
    </source>
</evidence>
<dbReference type="Proteomes" id="UP000237105">
    <property type="component" value="Unassembled WGS sequence"/>
</dbReference>
<feature type="non-terminal residue" evidence="1">
    <location>
        <position position="1"/>
    </location>
</feature>
<proteinExistence type="predicted"/>
<comment type="caution">
    <text evidence="1">The sequence shown here is derived from an EMBL/GenBank/DDBJ whole genome shotgun (WGS) entry which is preliminary data.</text>
</comment>
<gene>
    <name evidence="1" type="ORF">PanWU01x14_325150</name>
</gene>
<dbReference type="EMBL" id="JXTB01000552">
    <property type="protein sequence ID" value="PON36823.1"/>
    <property type="molecule type" value="Genomic_DNA"/>
</dbReference>
<keyword evidence="2" id="KW-1185">Reference proteome</keyword>
<organism evidence="1 2">
    <name type="scientific">Parasponia andersonii</name>
    <name type="common">Sponia andersonii</name>
    <dbReference type="NCBI Taxonomy" id="3476"/>
    <lineage>
        <taxon>Eukaryota</taxon>
        <taxon>Viridiplantae</taxon>
        <taxon>Streptophyta</taxon>
        <taxon>Embryophyta</taxon>
        <taxon>Tracheophyta</taxon>
        <taxon>Spermatophyta</taxon>
        <taxon>Magnoliopsida</taxon>
        <taxon>eudicotyledons</taxon>
        <taxon>Gunneridae</taxon>
        <taxon>Pentapetalae</taxon>
        <taxon>rosids</taxon>
        <taxon>fabids</taxon>
        <taxon>Rosales</taxon>
        <taxon>Cannabaceae</taxon>
        <taxon>Parasponia</taxon>
    </lineage>
</organism>
<accession>A0A2P5AJU7</accession>
<dbReference type="AlphaFoldDB" id="A0A2P5AJU7"/>